<evidence type="ECO:0000256" key="7">
    <source>
        <dbReference type="RuleBase" id="RU362101"/>
    </source>
</evidence>
<organism evidence="8 9">
    <name type="scientific">Brevibacillus choshinensis</name>
    <dbReference type="NCBI Taxonomy" id="54911"/>
    <lineage>
        <taxon>Bacteria</taxon>
        <taxon>Bacillati</taxon>
        <taxon>Bacillota</taxon>
        <taxon>Bacilli</taxon>
        <taxon>Bacillales</taxon>
        <taxon>Paenibacillaceae</taxon>
        <taxon>Brevibacillus</taxon>
    </lineage>
</organism>
<feature type="transmembrane region" description="Helical" evidence="7">
    <location>
        <begin position="219"/>
        <end position="242"/>
    </location>
</feature>
<accession>A0ABR5NDQ4</accession>
<reference evidence="8 9" key="1">
    <citation type="submission" date="2015-09" db="EMBL/GenBank/DDBJ databases">
        <title>Genome sequencing project for genomic taxonomy and phylogenomics of Bacillus-like bacteria.</title>
        <authorList>
            <person name="Liu B."/>
            <person name="Wang J."/>
            <person name="Zhu Y."/>
            <person name="Liu G."/>
            <person name="Chen Q."/>
            <person name="Chen Z."/>
            <person name="Lan J."/>
            <person name="Che J."/>
            <person name="Ge C."/>
            <person name="Shi H."/>
            <person name="Pan Z."/>
            <person name="Liu X."/>
        </authorList>
    </citation>
    <scope>NUCLEOTIDE SEQUENCE [LARGE SCALE GENOMIC DNA]</scope>
    <source>
        <strain evidence="8 9">DSM 8552</strain>
    </source>
</reference>
<comment type="caution">
    <text evidence="7">Lacks conserved residue(s) required for the propagation of feature annotation.</text>
</comment>
<sequence>MSTEVISLIMLALLLGFRHGIDWDHIAAITDLVGGERQKKKGFVLAFWYAIGHEAVIVILGGLAVLFGLTMPEWVDNVMERVVGITLILLAAFLITSLFRNSQEVIMVSRWRILFTGFYNLFTKLTGRYFGKYRSFDSQINIDVTRSGAFAIGIAHGIGAETPTQLMLFTAVTSVGSPEHGLVAVLAFAIGLLVSHTVLALACLFGFTQVLKNRLAFRGLAIATSVYSIGLGTLCILGKSSILPSIL</sequence>
<comment type="similarity">
    <text evidence="7">Belongs to the NiCoT transporter (TC 2.A.52) family.</text>
</comment>
<evidence type="ECO:0000256" key="5">
    <source>
        <dbReference type="ARBA" id="ARBA00022989"/>
    </source>
</evidence>
<name>A0ABR5NDQ4_BRECH</name>
<keyword evidence="3" id="KW-0533">Nickel</keyword>
<protein>
    <recommendedName>
        <fullName evidence="7">Nickel/cobalt efflux system</fullName>
    </recommendedName>
</protein>
<comment type="subcellular location">
    <subcellularLocation>
        <location evidence="7">Cell membrane</location>
        <topology evidence="7">Multi-pass membrane protein</topology>
    </subcellularLocation>
    <subcellularLocation>
        <location evidence="1">Endomembrane system</location>
        <topology evidence="1">Multi-pass membrane protein</topology>
    </subcellularLocation>
</comment>
<evidence type="ECO:0000256" key="2">
    <source>
        <dbReference type="ARBA" id="ARBA00022448"/>
    </source>
</evidence>
<keyword evidence="6 7" id="KW-0472">Membrane</keyword>
<evidence type="ECO:0000256" key="6">
    <source>
        <dbReference type="ARBA" id="ARBA00023136"/>
    </source>
</evidence>
<keyword evidence="9" id="KW-1185">Reference proteome</keyword>
<feature type="transmembrane region" description="Helical" evidence="7">
    <location>
        <begin position="82"/>
        <end position="99"/>
    </location>
</feature>
<proteinExistence type="inferred from homology"/>
<comment type="caution">
    <text evidence="8">The sequence shown here is derived from an EMBL/GenBank/DDBJ whole genome shotgun (WGS) entry which is preliminary data.</text>
</comment>
<feature type="transmembrane region" description="Helical" evidence="7">
    <location>
        <begin position="182"/>
        <end position="207"/>
    </location>
</feature>
<dbReference type="InterPro" id="IPR011541">
    <property type="entry name" value="Ni/Co_transpt_high_affinity"/>
</dbReference>
<evidence type="ECO:0000313" key="8">
    <source>
        <dbReference type="EMBL" id="KQL49655.1"/>
    </source>
</evidence>
<evidence type="ECO:0000256" key="1">
    <source>
        <dbReference type="ARBA" id="ARBA00004127"/>
    </source>
</evidence>
<evidence type="ECO:0000313" key="9">
    <source>
        <dbReference type="Proteomes" id="UP000051063"/>
    </source>
</evidence>
<keyword evidence="5 7" id="KW-1133">Transmembrane helix</keyword>
<evidence type="ECO:0000256" key="3">
    <source>
        <dbReference type="ARBA" id="ARBA00022596"/>
    </source>
</evidence>
<feature type="transmembrane region" description="Helical" evidence="7">
    <location>
        <begin position="44"/>
        <end position="70"/>
    </location>
</feature>
<keyword evidence="2 7" id="KW-0813">Transport</keyword>
<dbReference type="Proteomes" id="UP000051063">
    <property type="component" value="Unassembled WGS sequence"/>
</dbReference>
<dbReference type="Pfam" id="PF03824">
    <property type="entry name" value="NicO"/>
    <property type="match status" value="1"/>
</dbReference>
<dbReference type="RefSeq" id="WP_055743967.1">
    <property type="nucleotide sequence ID" value="NZ_LJJB01000007.1"/>
</dbReference>
<evidence type="ECO:0000256" key="4">
    <source>
        <dbReference type="ARBA" id="ARBA00022692"/>
    </source>
</evidence>
<dbReference type="EMBL" id="LJJB01000007">
    <property type="protein sequence ID" value="KQL49655.1"/>
    <property type="molecule type" value="Genomic_DNA"/>
</dbReference>
<keyword evidence="4 7" id="KW-0812">Transmembrane</keyword>
<gene>
    <name evidence="8" type="ORF">AN963_08000</name>
</gene>